<dbReference type="SUPFAM" id="SSF56796">
    <property type="entry name" value="Dehydroquinate synthase-like"/>
    <property type="match status" value="1"/>
</dbReference>
<comment type="cofactor">
    <cofactor evidence="1">
        <name>NAD(+)</name>
        <dbReference type="ChEBI" id="CHEBI:57540"/>
    </cofactor>
</comment>
<evidence type="ECO:0000256" key="1">
    <source>
        <dbReference type="ARBA" id="ARBA00001911"/>
    </source>
</evidence>
<organism evidence="11 12">
    <name type="scientific">Streptomyces pimonensis</name>
    <dbReference type="NCBI Taxonomy" id="2860288"/>
    <lineage>
        <taxon>Bacteria</taxon>
        <taxon>Bacillati</taxon>
        <taxon>Actinomycetota</taxon>
        <taxon>Actinomycetes</taxon>
        <taxon>Kitasatosporales</taxon>
        <taxon>Streptomycetaceae</taxon>
        <taxon>Streptomyces</taxon>
    </lineage>
</organism>
<keyword evidence="8" id="KW-0170">Cobalt</keyword>
<dbReference type="PANTHER" id="PTHR43622:SF7">
    <property type="entry name" value="3-DEHYDROQUINATE SYNTHASE, CHLOROPLASTIC"/>
    <property type="match status" value="1"/>
</dbReference>
<feature type="domain" description="3-dehydroquinate synthase N-terminal" evidence="9">
    <location>
        <begin position="78"/>
        <end position="189"/>
    </location>
</feature>
<proteinExistence type="predicted"/>
<dbReference type="Gene3D" id="3.40.50.1970">
    <property type="match status" value="1"/>
</dbReference>
<dbReference type="InterPro" id="IPR030960">
    <property type="entry name" value="DHQS/DOIS_N"/>
</dbReference>
<keyword evidence="3" id="KW-0028">Amino-acid biosynthesis</keyword>
<dbReference type="InterPro" id="IPR056179">
    <property type="entry name" value="DHQS_C"/>
</dbReference>
<evidence type="ECO:0000256" key="6">
    <source>
        <dbReference type="ARBA" id="ARBA00023141"/>
    </source>
</evidence>
<dbReference type="CDD" id="cd08195">
    <property type="entry name" value="DHQS"/>
    <property type="match status" value="1"/>
</dbReference>
<dbReference type="EMBL" id="JAHWZY010000035">
    <property type="protein sequence ID" value="MEZ3182096.1"/>
    <property type="molecule type" value="Genomic_DNA"/>
</dbReference>
<keyword evidence="5" id="KW-0520">NAD</keyword>
<keyword evidence="4" id="KW-0479">Metal-binding</keyword>
<evidence type="ECO:0000259" key="10">
    <source>
        <dbReference type="Pfam" id="PF24621"/>
    </source>
</evidence>
<dbReference type="Proteomes" id="UP001567537">
    <property type="component" value="Unassembled WGS sequence"/>
</dbReference>
<evidence type="ECO:0000256" key="2">
    <source>
        <dbReference type="ARBA" id="ARBA00001941"/>
    </source>
</evidence>
<keyword evidence="12" id="KW-1185">Reference proteome</keyword>
<sequence length="370" mass="38349">MRQNVTLPIQSSAAPTTLLAAGPAPYPVVVGSGLHEQAGRMLGEDVRRVALVHPPKLAAACHRIAGDLERHGRHVLPLVVPPGEGAKDAGVLVYLWSQLAESGFTGSDAVVALGGGATADLAGVLAATWQGGIGLVLAPTTPAAMVDAAVGGRGALNIPQGKNMVGVRHRPAGVVCDLDLLARLPRADYTDGLAEVVKAGLIGDPTLLDLIEDDPRAAADPADERSRELIEGAMRAKAAVVAGAPPAEGPWEFLDYGHTLAHAVEHAENYRVGHGSAVSVGMVFAAELAREAGRLDAEHVARHRSLLESLGLPTSYPRYAWERLRAAFAADGTVHGTRLRFVVLDAPGRPGLLEDPAAGLLDAAYGRVGT</sequence>
<comment type="cofactor">
    <cofactor evidence="2">
        <name>Co(2+)</name>
        <dbReference type="ChEBI" id="CHEBI:48828"/>
    </cofactor>
</comment>
<gene>
    <name evidence="11" type="ORF">KYY02_26535</name>
</gene>
<dbReference type="PIRSF" id="PIRSF001455">
    <property type="entry name" value="DHQ_synth"/>
    <property type="match status" value="1"/>
</dbReference>
<name>A0ABV4J8X9_9ACTN</name>
<evidence type="ECO:0000256" key="5">
    <source>
        <dbReference type="ARBA" id="ARBA00023027"/>
    </source>
</evidence>
<comment type="caution">
    <text evidence="11">The sequence shown here is derived from an EMBL/GenBank/DDBJ whole genome shotgun (WGS) entry which is preliminary data.</text>
</comment>
<accession>A0ABV4J8X9</accession>
<dbReference type="InterPro" id="IPR050071">
    <property type="entry name" value="Dehydroquinate_synthase"/>
</dbReference>
<evidence type="ECO:0000256" key="4">
    <source>
        <dbReference type="ARBA" id="ARBA00022723"/>
    </source>
</evidence>
<dbReference type="Pfam" id="PF24621">
    <property type="entry name" value="DHQS_C"/>
    <property type="match status" value="1"/>
</dbReference>
<keyword evidence="6" id="KW-0057">Aromatic amino acid biosynthesis</keyword>
<feature type="domain" description="3-dehydroquinate synthase C-terminal" evidence="10">
    <location>
        <begin position="192"/>
        <end position="331"/>
    </location>
</feature>
<dbReference type="InterPro" id="IPR030963">
    <property type="entry name" value="DHQ_synth_fam"/>
</dbReference>
<evidence type="ECO:0000313" key="12">
    <source>
        <dbReference type="Proteomes" id="UP001567537"/>
    </source>
</evidence>
<evidence type="ECO:0000256" key="8">
    <source>
        <dbReference type="ARBA" id="ARBA00023285"/>
    </source>
</evidence>
<dbReference type="PANTHER" id="PTHR43622">
    <property type="entry name" value="3-DEHYDROQUINATE SYNTHASE"/>
    <property type="match status" value="1"/>
</dbReference>
<dbReference type="Gene3D" id="1.20.1090.10">
    <property type="entry name" value="Dehydroquinate synthase-like - alpha domain"/>
    <property type="match status" value="1"/>
</dbReference>
<dbReference type="Pfam" id="PF01761">
    <property type="entry name" value="DHQ_synthase"/>
    <property type="match status" value="1"/>
</dbReference>
<evidence type="ECO:0000256" key="3">
    <source>
        <dbReference type="ARBA" id="ARBA00022605"/>
    </source>
</evidence>
<evidence type="ECO:0000259" key="9">
    <source>
        <dbReference type="Pfam" id="PF01761"/>
    </source>
</evidence>
<protein>
    <submittedName>
        <fullName evidence="11">3-dehydroquinate synthase</fullName>
    </submittedName>
</protein>
<keyword evidence="7" id="KW-0456">Lyase</keyword>
<reference evidence="11 12" key="1">
    <citation type="journal article" date="2021" name="Res Sq">
        <title>Streptomyces Pimoensis sp. nov., Isolated From the Taklimakan Desert in Xinjiang, China.</title>
        <authorList>
            <person name="Zhang P."/>
            <person name="Luo X."/>
            <person name="Luo X."/>
            <person name="Liu Z."/>
            <person name="Xia Z."/>
            <person name="Wan C."/>
            <person name="zhang L."/>
        </authorList>
    </citation>
    <scope>NUCLEOTIDE SEQUENCE [LARGE SCALE GENOMIC DNA]</scope>
    <source>
        <strain evidence="11 12">TRM75549</strain>
    </source>
</reference>
<evidence type="ECO:0000313" key="11">
    <source>
        <dbReference type="EMBL" id="MEZ3182096.1"/>
    </source>
</evidence>
<evidence type="ECO:0000256" key="7">
    <source>
        <dbReference type="ARBA" id="ARBA00023239"/>
    </source>
</evidence>